<evidence type="ECO:0000313" key="1">
    <source>
        <dbReference type="EMBL" id="KAI8441361.1"/>
    </source>
</evidence>
<dbReference type="EMBL" id="CM046127">
    <property type="protein sequence ID" value="KAI8441361.1"/>
    <property type="molecule type" value="Genomic_DNA"/>
</dbReference>
<evidence type="ECO:0000313" key="2">
    <source>
        <dbReference type="Proteomes" id="UP001064048"/>
    </source>
</evidence>
<proteinExistence type="predicted"/>
<organism evidence="1 2">
    <name type="scientific">Choristoneura fumiferana</name>
    <name type="common">Spruce budworm moth</name>
    <name type="synonym">Archips fumiferana</name>
    <dbReference type="NCBI Taxonomy" id="7141"/>
    <lineage>
        <taxon>Eukaryota</taxon>
        <taxon>Metazoa</taxon>
        <taxon>Ecdysozoa</taxon>
        <taxon>Arthropoda</taxon>
        <taxon>Hexapoda</taxon>
        <taxon>Insecta</taxon>
        <taxon>Pterygota</taxon>
        <taxon>Neoptera</taxon>
        <taxon>Endopterygota</taxon>
        <taxon>Lepidoptera</taxon>
        <taxon>Glossata</taxon>
        <taxon>Ditrysia</taxon>
        <taxon>Tortricoidea</taxon>
        <taxon>Tortricidae</taxon>
        <taxon>Tortricinae</taxon>
        <taxon>Choristoneura</taxon>
    </lineage>
</organism>
<accession>A0ACC0KZ26</accession>
<gene>
    <name evidence="1" type="ORF">MSG28_014978</name>
</gene>
<dbReference type="Proteomes" id="UP001064048">
    <property type="component" value="Chromosome 27"/>
</dbReference>
<keyword evidence="2" id="KW-1185">Reference proteome</keyword>
<name>A0ACC0KZ26_CHOFU</name>
<comment type="caution">
    <text evidence="1">The sequence shown here is derived from an EMBL/GenBank/DDBJ whole genome shotgun (WGS) entry which is preliminary data.</text>
</comment>
<sequence length="62" mass="7521">MYQKITQIRQRIWKQLYRNYISELLPRNKRCYSALLLATRKTNSSKCKFLGWFSKICANKDC</sequence>
<reference evidence="1 2" key="1">
    <citation type="journal article" date="2022" name="Genome Biol. Evol.">
        <title>The Spruce Budworm Genome: Reconstructing the Evolutionary History of Antifreeze Proteins.</title>
        <authorList>
            <person name="Beliveau C."/>
            <person name="Gagne P."/>
            <person name="Picq S."/>
            <person name="Vernygora O."/>
            <person name="Keeling C.I."/>
            <person name="Pinkney K."/>
            <person name="Doucet D."/>
            <person name="Wen F."/>
            <person name="Johnston J.S."/>
            <person name="Maaroufi H."/>
            <person name="Boyle B."/>
            <person name="Laroche J."/>
            <person name="Dewar K."/>
            <person name="Juretic N."/>
            <person name="Blackburn G."/>
            <person name="Nisole A."/>
            <person name="Brunet B."/>
            <person name="Brandao M."/>
            <person name="Lumley L."/>
            <person name="Duan J."/>
            <person name="Quan G."/>
            <person name="Lucarotti C.J."/>
            <person name="Roe A.D."/>
            <person name="Sperling F.A.H."/>
            <person name="Levesque R.C."/>
            <person name="Cusson M."/>
        </authorList>
    </citation>
    <scope>NUCLEOTIDE SEQUENCE [LARGE SCALE GENOMIC DNA]</scope>
    <source>
        <strain evidence="1">Glfc:IPQL:Cfum</strain>
    </source>
</reference>
<protein>
    <submittedName>
        <fullName evidence="1">Uncharacterized protein</fullName>
    </submittedName>
</protein>